<dbReference type="PANTHER" id="PTHR12374">
    <property type="entry name" value="TRANSCRIPTIONAL ADAPTOR 2 ADA2 -RELATED"/>
    <property type="match status" value="1"/>
</dbReference>
<dbReference type="RefSeq" id="XP_018735884.1">
    <property type="nucleotide sequence ID" value="XM_018878596.1"/>
</dbReference>
<dbReference type="OrthoDB" id="5598695at2759"/>
<dbReference type="GO" id="GO:0070210">
    <property type="term" value="C:Rpd3L-Expanded complex"/>
    <property type="evidence" value="ECO:0007669"/>
    <property type="project" value="TreeGrafter"/>
</dbReference>
<dbReference type="AlphaFoldDB" id="A0A161HKC4"/>
<evidence type="ECO:0000259" key="2">
    <source>
        <dbReference type="PROSITE" id="PS50934"/>
    </source>
</evidence>
<dbReference type="GO" id="GO:0006357">
    <property type="term" value="P:regulation of transcription by RNA polymerase II"/>
    <property type="evidence" value="ECO:0007669"/>
    <property type="project" value="TreeGrafter"/>
</dbReference>
<evidence type="ECO:0000313" key="3">
    <source>
        <dbReference type="EMBL" id="ANB13407.1"/>
    </source>
</evidence>
<feature type="domain" description="SWIRM" evidence="2">
    <location>
        <begin position="314"/>
        <end position="411"/>
    </location>
</feature>
<feature type="compositionally biased region" description="Low complexity" evidence="1">
    <location>
        <begin position="124"/>
        <end position="134"/>
    </location>
</feature>
<feature type="region of interest" description="Disordered" evidence="1">
    <location>
        <begin position="200"/>
        <end position="311"/>
    </location>
</feature>
<proteinExistence type="predicted"/>
<feature type="compositionally biased region" description="Low complexity" evidence="1">
    <location>
        <begin position="200"/>
        <end position="215"/>
    </location>
</feature>
<feature type="region of interest" description="Disordered" evidence="1">
    <location>
        <begin position="122"/>
        <end position="144"/>
    </location>
</feature>
<dbReference type="Pfam" id="PF04433">
    <property type="entry name" value="SWIRM"/>
    <property type="match status" value="1"/>
</dbReference>
<dbReference type="GeneID" id="30033527"/>
<accession>A0A161HKC4</accession>
<evidence type="ECO:0000256" key="1">
    <source>
        <dbReference type="SAM" id="MobiDB-lite"/>
    </source>
</evidence>
<dbReference type="SUPFAM" id="SSF46689">
    <property type="entry name" value="Homeodomain-like"/>
    <property type="match status" value="1"/>
</dbReference>
<protein>
    <recommendedName>
        <fullName evidence="2">SWIRM domain-containing protein</fullName>
    </recommendedName>
</protein>
<dbReference type="Proteomes" id="UP000189580">
    <property type="component" value="Chromosome a"/>
</dbReference>
<dbReference type="KEGG" id="slb:AWJ20_1697"/>
<dbReference type="InterPro" id="IPR007526">
    <property type="entry name" value="SWIRM"/>
</dbReference>
<dbReference type="Gene3D" id="1.10.10.10">
    <property type="entry name" value="Winged helix-like DNA-binding domain superfamily/Winged helix DNA-binding domain"/>
    <property type="match status" value="1"/>
</dbReference>
<evidence type="ECO:0000313" key="4">
    <source>
        <dbReference type="Proteomes" id="UP000189580"/>
    </source>
</evidence>
<dbReference type="GO" id="GO:0003713">
    <property type="term" value="F:transcription coactivator activity"/>
    <property type="evidence" value="ECO:0007669"/>
    <property type="project" value="TreeGrafter"/>
</dbReference>
<reference evidence="3 4" key="1">
    <citation type="submission" date="2016-02" db="EMBL/GenBank/DDBJ databases">
        <title>Complete genome sequence and transcriptome regulation of the pentose utilising yeast Sugiyamaella lignohabitans.</title>
        <authorList>
            <person name="Bellasio M."/>
            <person name="Peymann A."/>
            <person name="Valli M."/>
            <person name="Sipitzky M."/>
            <person name="Graf A."/>
            <person name="Sauer M."/>
            <person name="Marx H."/>
            <person name="Mattanovich D."/>
        </authorList>
    </citation>
    <scope>NUCLEOTIDE SEQUENCE [LARGE SCALE GENOMIC DNA]</scope>
    <source>
        <strain evidence="3 4">CBS 10342</strain>
    </source>
</reference>
<gene>
    <name evidence="3" type="ORF">AWJ20_1697</name>
</gene>
<dbReference type="PROSITE" id="PS50934">
    <property type="entry name" value="SWIRM"/>
    <property type="match status" value="1"/>
</dbReference>
<organism evidence="3 4">
    <name type="scientific">Sugiyamaella lignohabitans</name>
    <dbReference type="NCBI Taxonomy" id="796027"/>
    <lineage>
        <taxon>Eukaryota</taxon>
        <taxon>Fungi</taxon>
        <taxon>Dikarya</taxon>
        <taxon>Ascomycota</taxon>
        <taxon>Saccharomycotina</taxon>
        <taxon>Dipodascomycetes</taxon>
        <taxon>Dipodascales</taxon>
        <taxon>Trichomonascaceae</taxon>
        <taxon>Sugiyamaella</taxon>
    </lineage>
</organism>
<dbReference type="InterPro" id="IPR036388">
    <property type="entry name" value="WH-like_DNA-bd_sf"/>
</dbReference>
<keyword evidence="4" id="KW-1185">Reference proteome</keyword>
<sequence length="411" mass="45223">MNSLSPAQIDALLYMKQDQVSSPAISEPEIFIMDQNSNSKRHSASSDSQNDEDSSIAMLSPPLSPYPTKAYIAPVFQVSEKEGSIARPLSRSELIKPSSSSIPSVFDAAPVVRSGFKSKRSSLKKSSSAIPRSSHNPYKVAKHDPKNPLISSAWSSFQNDPVGYFRRERAYLDLYPVNGPTWSNYVSVEPINLPSALLLRSSAGSSSRANRSRASSARRRNDYSSDSDASSMVTRSSMRAAGNNSSTAVPKVSYSDYSDSGVSTPLPAPTPRRPVSRAPSSSRSSTPSRVHDLSLSQITDYSPSPDTLPPGKSLRAEWKGAPMDLSDDPNVHLLHPAEVHLASVLRLPGDLYLDSKKRLFAEKVHRMRQGLPFRRTDSQKACRIDVNKASRLFSAFEKVGWLEDHHFKRFL</sequence>
<feature type="compositionally biased region" description="Polar residues" evidence="1">
    <location>
        <begin position="294"/>
        <end position="305"/>
    </location>
</feature>
<feature type="compositionally biased region" description="Low complexity" evidence="1">
    <location>
        <begin position="276"/>
        <end position="288"/>
    </location>
</feature>
<dbReference type="EMBL" id="CP014501">
    <property type="protein sequence ID" value="ANB13407.1"/>
    <property type="molecule type" value="Genomic_DNA"/>
</dbReference>
<dbReference type="InterPro" id="IPR009057">
    <property type="entry name" value="Homeodomain-like_sf"/>
</dbReference>
<dbReference type="GO" id="GO:0003682">
    <property type="term" value="F:chromatin binding"/>
    <property type="evidence" value="ECO:0007669"/>
    <property type="project" value="TreeGrafter"/>
</dbReference>
<dbReference type="FunFam" id="1.10.10.10:FF:000087">
    <property type="entry name" value="Transcriptional adapter 2"/>
    <property type="match status" value="1"/>
</dbReference>
<feature type="compositionally biased region" description="Low complexity" evidence="1">
    <location>
        <begin position="252"/>
        <end position="263"/>
    </location>
</feature>
<feature type="compositionally biased region" description="Low complexity" evidence="1">
    <location>
        <begin position="224"/>
        <end position="237"/>
    </location>
</feature>
<dbReference type="PANTHER" id="PTHR12374:SF21">
    <property type="entry name" value="SWIRM DOMAIN-CONTAINING PROTEIN FUN19-RELATED"/>
    <property type="match status" value="1"/>
</dbReference>
<name>A0A161HKC4_9ASCO</name>
<dbReference type="GO" id="GO:0006338">
    <property type="term" value="P:chromatin remodeling"/>
    <property type="evidence" value="ECO:0007669"/>
    <property type="project" value="TreeGrafter"/>
</dbReference>
<feature type="region of interest" description="Disordered" evidence="1">
    <location>
        <begin position="25"/>
        <end position="60"/>
    </location>
</feature>